<dbReference type="InterPro" id="IPR002136">
    <property type="entry name" value="Ribosomal_uL4"/>
</dbReference>
<dbReference type="GO" id="GO:0006412">
    <property type="term" value="P:translation"/>
    <property type="evidence" value="ECO:0007669"/>
    <property type="project" value="UniProtKB-UniRule"/>
</dbReference>
<feature type="region of interest" description="Disordered" evidence="6">
    <location>
        <begin position="48"/>
        <end position="94"/>
    </location>
</feature>
<comment type="function">
    <text evidence="5">One of the primary rRNA binding proteins, this protein initially binds near the 5'-end of the 23S rRNA. It is important during the early stages of 50S assembly. It makes multiple contacts with different domains of the 23S rRNA in the assembled 50S subunit and ribosome.</text>
</comment>
<dbReference type="EMBL" id="CP043316">
    <property type="protein sequence ID" value="QEK38740.1"/>
    <property type="molecule type" value="Genomic_DNA"/>
</dbReference>
<dbReference type="Proteomes" id="UP000325004">
    <property type="component" value="Chromosome"/>
</dbReference>
<dbReference type="PANTHER" id="PTHR10746:SF6">
    <property type="entry name" value="LARGE RIBOSOMAL SUBUNIT PROTEIN UL4M"/>
    <property type="match status" value="1"/>
</dbReference>
<evidence type="ECO:0000313" key="7">
    <source>
        <dbReference type="EMBL" id="QEK38740.1"/>
    </source>
</evidence>
<feature type="compositionally biased region" description="Basic and acidic residues" evidence="6">
    <location>
        <begin position="69"/>
        <end position="86"/>
    </location>
</feature>
<accession>A0A5C0UG85</accession>
<keyword evidence="8" id="KW-1185">Reference proteome</keyword>
<dbReference type="InterPro" id="IPR023574">
    <property type="entry name" value="Ribosomal_uL4_dom_sf"/>
</dbReference>
<dbReference type="NCBIfam" id="TIGR03953">
    <property type="entry name" value="rplD_bact"/>
    <property type="match status" value="1"/>
</dbReference>
<dbReference type="GO" id="GO:1990904">
    <property type="term" value="C:ribonucleoprotein complex"/>
    <property type="evidence" value="ECO:0007669"/>
    <property type="project" value="UniProtKB-KW"/>
</dbReference>
<keyword evidence="5" id="KW-0699">rRNA-binding</keyword>
<evidence type="ECO:0000256" key="1">
    <source>
        <dbReference type="ARBA" id="ARBA00010528"/>
    </source>
</evidence>
<name>A0A5C0UG85_9PROT</name>
<evidence type="ECO:0000256" key="2">
    <source>
        <dbReference type="ARBA" id="ARBA00022980"/>
    </source>
</evidence>
<dbReference type="Gene3D" id="3.40.1370.10">
    <property type="match status" value="1"/>
</dbReference>
<evidence type="ECO:0000313" key="8">
    <source>
        <dbReference type="Proteomes" id="UP000325004"/>
    </source>
</evidence>
<evidence type="ECO:0000256" key="5">
    <source>
        <dbReference type="HAMAP-Rule" id="MF_01328"/>
    </source>
</evidence>
<dbReference type="OrthoDB" id="9803201at2"/>
<dbReference type="KEGG" id="cpri:FZC34_02380"/>
<dbReference type="Pfam" id="PF00573">
    <property type="entry name" value="Ribosomal_L4"/>
    <property type="match status" value="1"/>
</dbReference>
<organism evidence="7 8">
    <name type="scientific">Candidatus Cytomitobacter primus</name>
    <dbReference type="NCBI Taxonomy" id="2066024"/>
    <lineage>
        <taxon>Bacteria</taxon>
        <taxon>Pseudomonadati</taxon>
        <taxon>Pseudomonadota</taxon>
        <taxon>Alphaproteobacteria</taxon>
        <taxon>Holosporales</taxon>
        <taxon>Holosporaceae</taxon>
        <taxon>Candidatus Cytomitobacter</taxon>
    </lineage>
</organism>
<evidence type="ECO:0000256" key="6">
    <source>
        <dbReference type="SAM" id="MobiDB-lite"/>
    </source>
</evidence>
<keyword evidence="5" id="KW-0694">RNA-binding</keyword>
<dbReference type="AlphaFoldDB" id="A0A5C0UG85"/>
<dbReference type="GO" id="GO:0003735">
    <property type="term" value="F:structural constituent of ribosome"/>
    <property type="evidence" value="ECO:0007669"/>
    <property type="project" value="InterPro"/>
</dbReference>
<proteinExistence type="inferred from homology"/>
<dbReference type="SUPFAM" id="SSF52166">
    <property type="entry name" value="Ribosomal protein L4"/>
    <property type="match status" value="1"/>
</dbReference>
<dbReference type="GO" id="GO:0019843">
    <property type="term" value="F:rRNA binding"/>
    <property type="evidence" value="ECO:0007669"/>
    <property type="project" value="UniProtKB-UniRule"/>
</dbReference>
<keyword evidence="3 5" id="KW-0687">Ribonucleoprotein</keyword>
<evidence type="ECO:0000256" key="3">
    <source>
        <dbReference type="ARBA" id="ARBA00023274"/>
    </source>
</evidence>
<evidence type="ECO:0000256" key="4">
    <source>
        <dbReference type="ARBA" id="ARBA00035244"/>
    </source>
</evidence>
<dbReference type="GO" id="GO:0005840">
    <property type="term" value="C:ribosome"/>
    <property type="evidence" value="ECO:0007669"/>
    <property type="project" value="UniProtKB-KW"/>
</dbReference>
<dbReference type="PANTHER" id="PTHR10746">
    <property type="entry name" value="50S RIBOSOMAL PROTEIN L4"/>
    <property type="match status" value="1"/>
</dbReference>
<keyword evidence="2 5" id="KW-0689">Ribosomal protein</keyword>
<protein>
    <recommendedName>
        <fullName evidence="4 5">Large ribosomal subunit protein uL4</fullName>
    </recommendedName>
</protein>
<comment type="function">
    <text evidence="5">Forms part of the polypeptide exit tunnel.</text>
</comment>
<reference evidence="7 8" key="1">
    <citation type="submission" date="2019-08" db="EMBL/GenBank/DDBJ databases">
        <title>Highly reduced genomes of protist endosymbionts show evolutionary convergence.</title>
        <authorList>
            <person name="George E."/>
            <person name="Husnik F."/>
            <person name="Tashyreva D."/>
            <person name="Prokopchuk G."/>
            <person name="Horak A."/>
            <person name="Kwong W.K."/>
            <person name="Lukes J."/>
            <person name="Keeling P.J."/>
        </authorList>
    </citation>
    <scope>NUCLEOTIDE SEQUENCE [LARGE SCALE GENOMIC DNA]</scope>
    <source>
        <strain evidence="7">1604LC</strain>
    </source>
</reference>
<comment type="similarity">
    <text evidence="1 5">Belongs to the universal ribosomal protein uL4 family.</text>
</comment>
<dbReference type="HAMAP" id="MF_01328_B">
    <property type="entry name" value="Ribosomal_uL4_B"/>
    <property type="match status" value="1"/>
</dbReference>
<gene>
    <name evidence="5 7" type="primary">rplD</name>
    <name evidence="7" type="ORF">FZC34_02380</name>
</gene>
<dbReference type="RefSeq" id="WP_148971861.1">
    <property type="nucleotide sequence ID" value="NZ_CP043316.1"/>
</dbReference>
<dbReference type="InterPro" id="IPR013005">
    <property type="entry name" value="Ribosomal_uL4-like"/>
</dbReference>
<feature type="compositionally biased region" description="Polar residues" evidence="6">
    <location>
        <begin position="48"/>
        <end position="64"/>
    </location>
</feature>
<sequence>MNKELMNSVLNFEGVSVGNVNLDPSIFSVKVNQVVLYEVIRWHMSKNRQGTHSTKGVSEVSGSTKKCRPQKESGKARQGDGREPHFRGGGVSFGPKPRSYEFDLNKKVKKLAVKMSISKKMNEESILFVDDLANHSSNKTSDFSKMLENILKDSAKKVFKDKDKKILKDQSKIKVLFIANTFQESFERGASNLHNVNLLKLAGLNSLSILKHDIVVFDKNVLEDMEGRLK</sequence>
<comment type="subunit">
    <text evidence="5">Part of the 50S ribosomal subunit.</text>
</comment>